<dbReference type="InterPro" id="IPR002869">
    <property type="entry name" value="Pyrv_flavodox_OxRed_cen"/>
</dbReference>
<dbReference type="PATRIC" id="fig|1330330.3.peg.2094"/>
<keyword evidence="2" id="KW-0472">Membrane</keyword>
<dbReference type="PANTHER" id="PTHR42730:SF1">
    <property type="entry name" value="2-OXOGLUTARATE SYNTHASE SUBUNIT KORC"/>
    <property type="match status" value="1"/>
</dbReference>
<dbReference type="KEGG" id="kpf:IX53_10305"/>
<dbReference type="AlphaFoldDB" id="A0A0G2ZH83"/>
<organism evidence="4 5">
    <name type="scientific">Kosmotoga pacifica</name>
    <dbReference type="NCBI Taxonomy" id="1330330"/>
    <lineage>
        <taxon>Bacteria</taxon>
        <taxon>Thermotogati</taxon>
        <taxon>Thermotogota</taxon>
        <taxon>Thermotogae</taxon>
        <taxon>Kosmotogales</taxon>
        <taxon>Kosmotogaceae</taxon>
        <taxon>Kosmotoga</taxon>
    </lineage>
</organism>
<evidence type="ECO:0000313" key="5">
    <source>
        <dbReference type="Proteomes" id="UP000035159"/>
    </source>
</evidence>
<evidence type="ECO:0000259" key="3">
    <source>
        <dbReference type="Pfam" id="PF01558"/>
    </source>
</evidence>
<dbReference type="STRING" id="1330330.IX53_10305"/>
<proteinExistence type="predicted"/>
<dbReference type="InterPro" id="IPR052554">
    <property type="entry name" value="2-oxoglutarate_synth_KorC"/>
</dbReference>
<sequence length="180" mass="19360">MSENILIAAGFGGQGVMLLGQILATAAMYDDKHSTWLPSYGPEMRGGTANCTVVISDETIGSPITDTPGELIIMNIPSLLKFESTLKKEGLLILNTSVVDREPQRKDIEIVKVNANKVAEEIGNTKVANMVMLGAYLERTGAVSVESVEKALRKKLTGKKAALIEMNLKAIEAGMKLARK</sequence>
<feature type="transmembrane region" description="Helical" evidence="2">
    <location>
        <begin position="6"/>
        <end position="29"/>
    </location>
</feature>
<dbReference type="SUPFAM" id="SSF53323">
    <property type="entry name" value="Pyruvate-ferredoxin oxidoreductase, PFOR, domain III"/>
    <property type="match status" value="1"/>
</dbReference>
<dbReference type="RefSeq" id="WP_047755288.1">
    <property type="nucleotide sequence ID" value="NZ_CAJUHA010000010.1"/>
</dbReference>
<accession>A0A0G2ZH83</accession>
<protein>
    <submittedName>
        <fullName evidence="4">2-oxoacid:ferredoxin oxidoreductase subunit gamma</fullName>
    </submittedName>
</protein>
<dbReference type="Proteomes" id="UP000035159">
    <property type="component" value="Chromosome"/>
</dbReference>
<dbReference type="EMBL" id="CP011232">
    <property type="protein sequence ID" value="AKI98153.1"/>
    <property type="molecule type" value="Genomic_DNA"/>
</dbReference>
<dbReference type="NCBIfam" id="TIGR02175">
    <property type="entry name" value="PorC_KorC"/>
    <property type="match status" value="1"/>
</dbReference>
<gene>
    <name evidence="4" type="ORF">IX53_10305</name>
</gene>
<dbReference type="InterPro" id="IPR011894">
    <property type="entry name" value="PorC_KorC"/>
</dbReference>
<keyword evidence="2" id="KW-1133">Transmembrane helix</keyword>
<dbReference type="OrthoDB" id="9789125at2"/>
<evidence type="ECO:0000256" key="2">
    <source>
        <dbReference type="SAM" id="Phobius"/>
    </source>
</evidence>
<keyword evidence="1" id="KW-0560">Oxidoreductase</keyword>
<dbReference type="GO" id="GO:0016625">
    <property type="term" value="F:oxidoreductase activity, acting on the aldehyde or oxo group of donors, iron-sulfur protein as acceptor"/>
    <property type="evidence" value="ECO:0007669"/>
    <property type="project" value="InterPro"/>
</dbReference>
<dbReference type="InterPro" id="IPR019752">
    <property type="entry name" value="Pyrv/ketoisovalerate_OxRed_cat"/>
</dbReference>
<dbReference type="Gene3D" id="3.40.920.10">
    <property type="entry name" value="Pyruvate-ferredoxin oxidoreductase, PFOR, domain III"/>
    <property type="match status" value="1"/>
</dbReference>
<name>A0A0G2ZH83_9BACT</name>
<keyword evidence="2" id="KW-0812">Transmembrane</keyword>
<evidence type="ECO:0000313" key="4">
    <source>
        <dbReference type="EMBL" id="AKI98153.1"/>
    </source>
</evidence>
<evidence type="ECO:0000256" key="1">
    <source>
        <dbReference type="ARBA" id="ARBA00023002"/>
    </source>
</evidence>
<feature type="domain" description="Pyruvate/ketoisovalerate oxidoreductase catalytic" evidence="3">
    <location>
        <begin position="12"/>
        <end position="175"/>
    </location>
</feature>
<reference evidence="4 5" key="1">
    <citation type="submission" date="2015-04" db="EMBL/GenBank/DDBJ databases">
        <title>Complete Genome Sequence of Kosmotoga pacifica SLHLJ1.</title>
        <authorList>
            <person name="Jiang L.J."/>
            <person name="Shao Z.Z."/>
            <person name="Jebbar M."/>
        </authorList>
    </citation>
    <scope>NUCLEOTIDE SEQUENCE [LARGE SCALE GENOMIC DNA]</scope>
    <source>
        <strain evidence="4 5">SLHLJ1</strain>
    </source>
</reference>
<dbReference type="PANTHER" id="PTHR42730">
    <property type="entry name" value="2-OXOGLUTARATE SYNTHASE SUBUNIT KORC"/>
    <property type="match status" value="1"/>
</dbReference>
<keyword evidence="5" id="KW-1185">Reference proteome</keyword>
<dbReference type="Pfam" id="PF01558">
    <property type="entry name" value="POR"/>
    <property type="match status" value="1"/>
</dbReference>